<gene>
    <name evidence="10" type="ORF">MOO44_00740</name>
</gene>
<comment type="cofactor">
    <cofactor evidence="1">
        <name>FAD</name>
        <dbReference type="ChEBI" id="CHEBI:57692"/>
    </cofactor>
</comment>
<dbReference type="RefSeq" id="WP_260116009.1">
    <property type="nucleotide sequence ID" value="NZ_CP093360.1"/>
</dbReference>
<dbReference type="InterPro" id="IPR023753">
    <property type="entry name" value="FAD/NAD-binding_dom"/>
</dbReference>
<dbReference type="PANTHER" id="PTHR43429:SF1">
    <property type="entry name" value="NAD(P)H SULFUR OXIDOREDUCTASE (COA-DEPENDENT)"/>
    <property type="match status" value="1"/>
</dbReference>
<geneLocation type="plasmid" evidence="10 11">
    <name>p1unnamed</name>
</geneLocation>
<dbReference type="InterPro" id="IPR036188">
    <property type="entry name" value="FAD/NAD-bd_sf"/>
</dbReference>
<evidence type="ECO:0000256" key="4">
    <source>
        <dbReference type="ARBA" id="ARBA00022827"/>
    </source>
</evidence>
<evidence type="ECO:0000259" key="9">
    <source>
        <dbReference type="Pfam" id="PF07992"/>
    </source>
</evidence>
<dbReference type="EMBL" id="CP093360">
    <property type="protein sequence ID" value="UQS86200.1"/>
    <property type="molecule type" value="Genomic_DNA"/>
</dbReference>
<evidence type="ECO:0000256" key="5">
    <source>
        <dbReference type="ARBA" id="ARBA00023002"/>
    </source>
</evidence>
<reference evidence="10" key="1">
    <citation type="journal article" date="2022" name="Int. J. Syst. Evol. Microbiol.">
        <title>Apilactobacillus apisilvae sp. nov., Nicolia spurrieriana gen. nov. sp. nov., Bombilactobacillus folatiphilus sp. nov. and Bombilactobacillus thymidiniphilus sp. nov., four new lactic acid bacterial isolates from stingless bees Tetragonula carbonaria and Austroplebeia australis.</title>
        <authorList>
            <person name="Oliphant S.A."/>
            <person name="Watson-Haigh N.S."/>
            <person name="Sumby K.M."/>
            <person name="Gardner J."/>
            <person name="Groom S."/>
            <person name="Jiranek V."/>
        </authorList>
    </citation>
    <scope>NUCLEOTIDE SEQUENCE</scope>
    <source>
        <strain evidence="10">SGEP1_A5</strain>
    </source>
</reference>
<accession>A0A976RR33</accession>
<dbReference type="GO" id="GO:0016491">
    <property type="term" value="F:oxidoreductase activity"/>
    <property type="evidence" value="ECO:0007669"/>
    <property type="project" value="UniProtKB-KW"/>
</dbReference>
<evidence type="ECO:0000256" key="3">
    <source>
        <dbReference type="ARBA" id="ARBA00022630"/>
    </source>
</evidence>
<sequence>MKVIVLGSSHGGYEAVRQILMDAPDTEIQWYEKGDFISFLSCGMQLYLEGVVKHVNDVSYAKPDQARKDGVDVFVKQEITAINPADHTVHVVNHNDGSERDESYDKLIMSPGAVPADLPVDGEGLDNIYKMRGRDWAIKLKEKTVDPSVKDVVVIGSGYIGIEAAEVFAKAGMHVSIVEFNERLLGLYLDQEFTDTLTQVMKAHNVDFYGSQAVSAYKGENGKVTAAVTSKGVELPADLVVEAAGIRPNTKWLDGVVELDDHGLVKVNDANQTSEPDIYAVGDATLVPFAPTGGKSRIALATNARRQGRNAAMNALGQKHAMVPVSGSSALSVFDYKFASTGLKEGTAGKFGVKTMSTVVKDTFRPPFVPDAAGNAEVLFKLTYDPESHVVLGGQVMSTQDATQNMNVISLAIQAKMTVEDLAYADFFFQPGFDRPWNVVNVAAQQALEDLKK</sequence>
<evidence type="ECO:0000259" key="8">
    <source>
        <dbReference type="Pfam" id="PF02852"/>
    </source>
</evidence>
<keyword evidence="3" id="KW-0285">Flavoprotein</keyword>
<keyword evidence="7" id="KW-0676">Redox-active center</keyword>
<evidence type="ECO:0000256" key="6">
    <source>
        <dbReference type="ARBA" id="ARBA00023097"/>
    </source>
</evidence>
<keyword evidence="6" id="KW-0558">Oxidation</keyword>
<dbReference type="Pfam" id="PF02852">
    <property type="entry name" value="Pyr_redox_dim"/>
    <property type="match status" value="1"/>
</dbReference>
<keyword evidence="5" id="KW-0560">Oxidoreductase</keyword>
<dbReference type="Proteomes" id="UP000831181">
    <property type="component" value="Plasmid p1unnamed"/>
</dbReference>
<dbReference type="SUPFAM" id="SSF51905">
    <property type="entry name" value="FAD/NAD(P)-binding domain"/>
    <property type="match status" value="2"/>
</dbReference>
<dbReference type="KEGG" id="lbe:MOO44_00740"/>
<dbReference type="Gene3D" id="3.50.50.60">
    <property type="entry name" value="FAD/NAD(P)-binding domain"/>
    <property type="match status" value="2"/>
</dbReference>
<dbReference type="InterPro" id="IPR004099">
    <property type="entry name" value="Pyr_nucl-diS_OxRdtase_dimer"/>
</dbReference>
<dbReference type="Gene3D" id="3.30.390.30">
    <property type="match status" value="1"/>
</dbReference>
<dbReference type="Pfam" id="PF07992">
    <property type="entry name" value="Pyr_redox_2"/>
    <property type="match status" value="1"/>
</dbReference>
<evidence type="ECO:0000256" key="2">
    <source>
        <dbReference type="ARBA" id="ARBA00009130"/>
    </source>
</evidence>
<protein>
    <submittedName>
        <fullName evidence="10">FAD-dependent oxidoreductase</fullName>
    </submittedName>
</protein>
<dbReference type="InterPro" id="IPR050260">
    <property type="entry name" value="FAD-bd_OxRdtase"/>
</dbReference>
<evidence type="ECO:0000256" key="7">
    <source>
        <dbReference type="ARBA" id="ARBA00023284"/>
    </source>
</evidence>
<feature type="domain" description="Pyridine nucleotide-disulphide oxidoreductase dimerisation" evidence="8">
    <location>
        <begin position="332"/>
        <end position="434"/>
    </location>
</feature>
<dbReference type="PRINTS" id="PR00411">
    <property type="entry name" value="PNDRDTASEI"/>
</dbReference>
<dbReference type="SUPFAM" id="SSF55424">
    <property type="entry name" value="FAD/NAD-linked reductases, dimerisation (C-terminal) domain"/>
    <property type="match status" value="1"/>
</dbReference>
<evidence type="ECO:0000256" key="1">
    <source>
        <dbReference type="ARBA" id="ARBA00001974"/>
    </source>
</evidence>
<dbReference type="PRINTS" id="PR00368">
    <property type="entry name" value="FADPNR"/>
</dbReference>
<dbReference type="PANTHER" id="PTHR43429">
    <property type="entry name" value="PYRIDINE NUCLEOTIDE-DISULFIDE OXIDOREDUCTASE DOMAIN-CONTAINING"/>
    <property type="match status" value="1"/>
</dbReference>
<comment type="similarity">
    <text evidence="2">Belongs to the class-III pyridine nucleotide-disulfide oxidoreductase family.</text>
</comment>
<evidence type="ECO:0000313" key="10">
    <source>
        <dbReference type="EMBL" id="UQS86200.1"/>
    </source>
</evidence>
<organism evidence="10 11">
    <name type="scientific">Nicoliella spurrieriana</name>
    <dbReference type="NCBI Taxonomy" id="2925830"/>
    <lineage>
        <taxon>Bacteria</taxon>
        <taxon>Bacillati</taxon>
        <taxon>Bacillota</taxon>
        <taxon>Bacilli</taxon>
        <taxon>Lactobacillales</taxon>
        <taxon>Lactobacillaceae</taxon>
        <taxon>Nicoliella</taxon>
    </lineage>
</organism>
<proteinExistence type="inferred from homology"/>
<keyword evidence="11" id="KW-1185">Reference proteome</keyword>
<name>A0A976RR33_9LACO</name>
<feature type="domain" description="FAD/NAD(P)-binding" evidence="9">
    <location>
        <begin position="1"/>
        <end position="308"/>
    </location>
</feature>
<dbReference type="InterPro" id="IPR016156">
    <property type="entry name" value="FAD/NAD-linked_Rdtase_dimer_sf"/>
</dbReference>
<keyword evidence="10" id="KW-0614">Plasmid</keyword>
<keyword evidence="4" id="KW-0274">FAD</keyword>
<dbReference type="AlphaFoldDB" id="A0A976RR33"/>
<evidence type="ECO:0000313" key="11">
    <source>
        <dbReference type="Proteomes" id="UP000831181"/>
    </source>
</evidence>